<feature type="signal peptide" evidence="2">
    <location>
        <begin position="1"/>
        <end position="23"/>
    </location>
</feature>
<dbReference type="Gene3D" id="3.40.190.10">
    <property type="entry name" value="Periplasmic binding protein-like II"/>
    <property type="match status" value="2"/>
</dbReference>
<keyword evidence="4" id="KW-1185">Reference proteome</keyword>
<evidence type="ECO:0000313" key="4">
    <source>
        <dbReference type="Proteomes" id="UP001519342"/>
    </source>
</evidence>
<dbReference type="PROSITE" id="PS51257">
    <property type="entry name" value="PROKAR_LIPOPROTEIN"/>
    <property type="match status" value="1"/>
</dbReference>
<organism evidence="3 4">
    <name type="scientific">Sedimentibacter acidaminivorans</name>
    <dbReference type="NCBI Taxonomy" id="913099"/>
    <lineage>
        <taxon>Bacteria</taxon>
        <taxon>Bacillati</taxon>
        <taxon>Bacillota</taxon>
        <taxon>Tissierellia</taxon>
        <taxon>Sedimentibacter</taxon>
    </lineage>
</organism>
<gene>
    <name evidence="3" type="ORF">J2Z76_000358</name>
</gene>
<keyword evidence="2" id="KW-0732">Signal</keyword>
<comment type="caution">
    <text evidence="3">The sequence shown here is derived from an EMBL/GenBank/DDBJ whole genome shotgun (WGS) entry which is preliminary data.</text>
</comment>
<keyword evidence="3" id="KW-0675">Receptor</keyword>
<evidence type="ECO:0000256" key="1">
    <source>
        <dbReference type="SAM" id="MobiDB-lite"/>
    </source>
</evidence>
<dbReference type="InterPro" id="IPR011852">
    <property type="entry name" value="TRAP_TAXI"/>
</dbReference>
<dbReference type="SUPFAM" id="SSF53850">
    <property type="entry name" value="Periplasmic binding protein-like II"/>
    <property type="match status" value="1"/>
</dbReference>
<dbReference type="RefSeq" id="WP_209510261.1">
    <property type="nucleotide sequence ID" value="NZ_JAGGKS010000001.1"/>
</dbReference>
<accession>A0ABS4G9Z1</accession>
<dbReference type="PANTHER" id="PTHR42941:SF1">
    <property type="entry name" value="SLL1037 PROTEIN"/>
    <property type="match status" value="1"/>
</dbReference>
<protein>
    <submittedName>
        <fullName evidence="3">TRAP transporter TAXI family solute receptor</fullName>
    </submittedName>
</protein>
<feature type="chain" id="PRO_5045049110" evidence="2">
    <location>
        <begin position="24"/>
        <end position="345"/>
    </location>
</feature>
<dbReference type="Proteomes" id="UP001519342">
    <property type="component" value="Unassembled WGS sequence"/>
</dbReference>
<evidence type="ECO:0000313" key="3">
    <source>
        <dbReference type="EMBL" id="MBP1924505.1"/>
    </source>
</evidence>
<dbReference type="EMBL" id="JAGGKS010000001">
    <property type="protein sequence ID" value="MBP1924505.1"/>
    <property type="molecule type" value="Genomic_DNA"/>
</dbReference>
<dbReference type="Pfam" id="PF16868">
    <property type="entry name" value="NMT1_3"/>
    <property type="match status" value="1"/>
</dbReference>
<sequence length="345" mass="36631">MKKRLSNYVALLLIALLAMSMLAGCSQKPAETAPATDQPAETETPAEPEKPAKQVFVNIGTGGTAGTYFPLGGAFAEVWNKDIPGVNATATSTGASVANINLLKEGNVEAVIIQNDIASYSETGTIMFDGAAFPEIRGLCTLYSEPLQLVTTDDDIRTVADLKGKRVAVGAIGSGVEANARQIIAAAGLDFENDINPKFLSFSEASTGLKDKQLDAAFLVAGVPTAAIVDLSTQNDVYVVPIDGDTAKNLMETYPFYTEFIIPAETYKGQETDAKTLSVKSMLAVSSELDEELAYNMVKAIYENGDRITAAHKVGKDITLESALDGMGITLHPGAQKYFDENNIK</sequence>
<evidence type="ECO:0000256" key="2">
    <source>
        <dbReference type="SAM" id="SignalP"/>
    </source>
</evidence>
<feature type="region of interest" description="Disordered" evidence="1">
    <location>
        <begin position="29"/>
        <end position="52"/>
    </location>
</feature>
<feature type="compositionally biased region" description="Low complexity" evidence="1">
    <location>
        <begin position="29"/>
        <end position="45"/>
    </location>
</feature>
<dbReference type="NCBIfam" id="TIGR02122">
    <property type="entry name" value="TRAP_TAXI"/>
    <property type="match status" value="1"/>
</dbReference>
<reference evidence="3 4" key="1">
    <citation type="submission" date="2021-03" db="EMBL/GenBank/DDBJ databases">
        <title>Genomic Encyclopedia of Type Strains, Phase IV (KMG-IV): sequencing the most valuable type-strain genomes for metagenomic binning, comparative biology and taxonomic classification.</title>
        <authorList>
            <person name="Goeker M."/>
        </authorList>
    </citation>
    <scope>NUCLEOTIDE SEQUENCE [LARGE SCALE GENOMIC DNA]</scope>
    <source>
        <strain evidence="3 4">DSM 24004</strain>
    </source>
</reference>
<name>A0ABS4G9Z1_9FIRM</name>
<proteinExistence type="predicted"/>
<dbReference type="CDD" id="cd13567">
    <property type="entry name" value="PBP2_TtGluBP"/>
    <property type="match status" value="1"/>
</dbReference>
<dbReference type="PANTHER" id="PTHR42941">
    <property type="entry name" value="SLL1037 PROTEIN"/>
    <property type="match status" value="1"/>
</dbReference>